<keyword evidence="2" id="KW-1185">Reference proteome</keyword>
<organism evidence="1 2">
    <name type="scientific">Mucuna pruriens</name>
    <name type="common">Velvet bean</name>
    <name type="synonym">Dolichos pruriens</name>
    <dbReference type="NCBI Taxonomy" id="157652"/>
    <lineage>
        <taxon>Eukaryota</taxon>
        <taxon>Viridiplantae</taxon>
        <taxon>Streptophyta</taxon>
        <taxon>Embryophyta</taxon>
        <taxon>Tracheophyta</taxon>
        <taxon>Spermatophyta</taxon>
        <taxon>Magnoliopsida</taxon>
        <taxon>eudicotyledons</taxon>
        <taxon>Gunneridae</taxon>
        <taxon>Pentapetalae</taxon>
        <taxon>rosids</taxon>
        <taxon>fabids</taxon>
        <taxon>Fabales</taxon>
        <taxon>Fabaceae</taxon>
        <taxon>Papilionoideae</taxon>
        <taxon>50 kb inversion clade</taxon>
        <taxon>NPAAA clade</taxon>
        <taxon>indigoferoid/millettioid clade</taxon>
        <taxon>Phaseoleae</taxon>
        <taxon>Mucuna</taxon>
    </lineage>
</organism>
<dbReference type="PANTHER" id="PTHR42648:SF28">
    <property type="entry name" value="TRANSPOSON-ENCODED PROTEIN WITH RIBONUCLEASE H-LIKE AND RETROVIRUS ZINC FINGER-LIKE DOMAINS"/>
    <property type="match status" value="1"/>
</dbReference>
<protein>
    <recommendedName>
        <fullName evidence="3">Integrase catalytic domain-containing protein</fullName>
    </recommendedName>
</protein>
<reference evidence="1" key="1">
    <citation type="submission" date="2018-05" db="EMBL/GenBank/DDBJ databases">
        <title>Draft genome of Mucuna pruriens seed.</title>
        <authorList>
            <person name="Nnadi N.E."/>
            <person name="Vos R."/>
            <person name="Hasami M.H."/>
            <person name="Devisetty U.K."/>
            <person name="Aguiy J.C."/>
        </authorList>
    </citation>
    <scope>NUCLEOTIDE SEQUENCE [LARGE SCALE GENOMIC DNA]</scope>
    <source>
        <strain evidence="1">JCA_2017</strain>
    </source>
</reference>
<accession>A0A371FS40</accession>
<dbReference type="OrthoDB" id="413361at2759"/>
<gene>
    <name evidence="1" type="ORF">CR513_38245</name>
</gene>
<dbReference type="EMBL" id="QJKJ01008007">
    <property type="protein sequence ID" value="RDX81118.1"/>
    <property type="molecule type" value="Genomic_DNA"/>
</dbReference>
<dbReference type="Proteomes" id="UP000257109">
    <property type="component" value="Unassembled WGS sequence"/>
</dbReference>
<proteinExistence type="predicted"/>
<comment type="caution">
    <text evidence="1">The sequence shown here is derived from an EMBL/GenBank/DDBJ whole genome shotgun (WGS) entry which is preliminary data.</text>
</comment>
<evidence type="ECO:0000313" key="2">
    <source>
        <dbReference type="Proteomes" id="UP000257109"/>
    </source>
</evidence>
<dbReference type="InterPro" id="IPR039537">
    <property type="entry name" value="Retrotran_Ty1/copia-like"/>
</dbReference>
<dbReference type="PANTHER" id="PTHR42648">
    <property type="entry name" value="TRANSPOSASE, PUTATIVE-RELATED"/>
    <property type="match status" value="1"/>
</dbReference>
<dbReference type="SUPFAM" id="SSF53098">
    <property type="entry name" value="Ribonuclease H-like"/>
    <property type="match status" value="1"/>
</dbReference>
<evidence type="ECO:0008006" key="3">
    <source>
        <dbReference type="Google" id="ProtNLM"/>
    </source>
</evidence>
<dbReference type="AlphaFoldDB" id="A0A371FS40"/>
<sequence>MLPGLKNAKLEKYSHYMVEASSLKKVRVTRLVHSDVCGPLKVKSFSGALYFVTFIDNCSRKLWVYALKSKDQALVERQSGKKVKCIRYDNSDEYYGPFNVYCKQQDRMNRTLIERFRCMLSETRLPKHFWGETLYIAVHVINLSLVVDLNAEVLDKIWFDKDIKYDHLQVFGCKAFVHVPKDERSKLDMKTI</sequence>
<dbReference type="InterPro" id="IPR036397">
    <property type="entry name" value="RNaseH_sf"/>
</dbReference>
<name>A0A371FS40_MUCPR</name>
<dbReference type="STRING" id="157652.A0A371FS40"/>
<dbReference type="InterPro" id="IPR012337">
    <property type="entry name" value="RNaseH-like_sf"/>
</dbReference>
<evidence type="ECO:0000313" key="1">
    <source>
        <dbReference type="EMBL" id="RDX81118.1"/>
    </source>
</evidence>
<dbReference type="GO" id="GO:0003676">
    <property type="term" value="F:nucleic acid binding"/>
    <property type="evidence" value="ECO:0007669"/>
    <property type="project" value="InterPro"/>
</dbReference>
<dbReference type="Gene3D" id="3.30.420.10">
    <property type="entry name" value="Ribonuclease H-like superfamily/Ribonuclease H"/>
    <property type="match status" value="1"/>
</dbReference>
<feature type="non-terminal residue" evidence="1">
    <location>
        <position position="1"/>
    </location>
</feature>